<evidence type="ECO:0000313" key="8">
    <source>
        <dbReference type="EMBL" id="ARN78475.1"/>
    </source>
</evidence>
<keyword evidence="5 7" id="KW-0378">Hydrolase</keyword>
<evidence type="ECO:0000256" key="5">
    <source>
        <dbReference type="ARBA" id="ARBA00022801"/>
    </source>
</evidence>
<organism evidence="8 9">
    <name type="scientific">Nonlabens spongiae</name>
    <dbReference type="NCBI Taxonomy" id="331648"/>
    <lineage>
        <taxon>Bacteria</taxon>
        <taxon>Pseudomonadati</taxon>
        <taxon>Bacteroidota</taxon>
        <taxon>Flavobacteriia</taxon>
        <taxon>Flavobacteriales</taxon>
        <taxon>Flavobacteriaceae</taxon>
        <taxon>Nonlabens</taxon>
    </lineage>
</organism>
<evidence type="ECO:0000256" key="1">
    <source>
        <dbReference type="ARBA" id="ARBA00010875"/>
    </source>
</evidence>
<evidence type="ECO:0000313" key="9">
    <source>
        <dbReference type="Proteomes" id="UP000193431"/>
    </source>
</evidence>
<comment type="similarity">
    <text evidence="1 7">Belongs to the endoribonuclease YbeY family.</text>
</comment>
<dbReference type="InterPro" id="IPR002036">
    <property type="entry name" value="YbeY"/>
</dbReference>
<proteinExistence type="inferred from homology"/>
<keyword evidence="6 7" id="KW-0862">Zinc</keyword>
<sequence length="139" mass="16613">MISFHYQNDFTHIDARNYRRWLCEVASVENNVIRKLDYIFCSDDYLLEINQQFLDHDTYTDIITFDYSSEGMLEGEIYISTDRVKDNAAVFDVDESDELRRVIVHGLLHLMGYGDKTLHEKNLMREKESEMMQMFHVKQ</sequence>
<dbReference type="PANTHER" id="PTHR46986">
    <property type="entry name" value="ENDORIBONUCLEASE YBEY, CHLOROPLASTIC"/>
    <property type="match status" value="1"/>
</dbReference>
<name>A0A1W6MLJ7_9FLAO</name>
<feature type="binding site" evidence="7">
    <location>
        <position position="105"/>
    </location>
    <ligand>
        <name>Zn(2+)</name>
        <dbReference type="ChEBI" id="CHEBI:29105"/>
        <note>catalytic</note>
    </ligand>
</feature>
<keyword evidence="7" id="KW-0690">Ribosome biogenesis</keyword>
<reference evidence="8 9" key="1">
    <citation type="submission" date="2016-11" db="EMBL/GenBank/DDBJ databases">
        <title>Trade-off between light-utilization and light-protection in marine flavobacteria.</title>
        <authorList>
            <person name="Kumagai Y."/>
        </authorList>
    </citation>
    <scope>NUCLEOTIDE SEQUENCE [LARGE SCALE GENOMIC DNA]</scope>
    <source>
        <strain evidence="8 9">JCM 13191</strain>
    </source>
</reference>
<dbReference type="Gene3D" id="3.40.390.30">
    <property type="entry name" value="Metalloproteases ('zincins'), catalytic domain"/>
    <property type="match status" value="1"/>
</dbReference>
<keyword evidence="7" id="KW-0698">rRNA processing</keyword>
<dbReference type="HAMAP" id="MF_00009">
    <property type="entry name" value="Endoribonucl_YbeY"/>
    <property type="match status" value="1"/>
</dbReference>
<keyword evidence="3 7" id="KW-0479">Metal-binding</keyword>
<dbReference type="SUPFAM" id="SSF55486">
    <property type="entry name" value="Metalloproteases ('zincins'), catalytic domain"/>
    <property type="match status" value="1"/>
</dbReference>
<feature type="binding site" evidence="7">
    <location>
        <position position="109"/>
    </location>
    <ligand>
        <name>Zn(2+)</name>
        <dbReference type="ChEBI" id="CHEBI:29105"/>
        <note>catalytic</note>
    </ligand>
</feature>
<keyword evidence="2 7" id="KW-0540">Nuclease</keyword>
<comment type="cofactor">
    <cofactor evidence="7">
        <name>Zn(2+)</name>
        <dbReference type="ChEBI" id="CHEBI:29105"/>
    </cofactor>
    <text evidence="7">Binds 1 zinc ion.</text>
</comment>
<evidence type="ECO:0000256" key="7">
    <source>
        <dbReference type="HAMAP-Rule" id="MF_00009"/>
    </source>
</evidence>
<dbReference type="EMBL" id="CP019344">
    <property type="protein sequence ID" value="ARN78475.1"/>
    <property type="molecule type" value="Genomic_DNA"/>
</dbReference>
<dbReference type="STRING" id="331648.BST97_11025"/>
<evidence type="ECO:0000256" key="3">
    <source>
        <dbReference type="ARBA" id="ARBA00022723"/>
    </source>
</evidence>
<dbReference type="InterPro" id="IPR020549">
    <property type="entry name" value="YbeY_CS"/>
</dbReference>
<dbReference type="RefSeq" id="WP_085767280.1">
    <property type="nucleotide sequence ID" value="NZ_CP019344.1"/>
</dbReference>
<comment type="function">
    <text evidence="7">Single strand-specific metallo-endoribonuclease involved in late-stage 70S ribosome quality control and in maturation of the 3' terminus of the 16S rRNA.</text>
</comment>
<dbReference type="PANTHER" id="PTHR46986:SF1">
    <property type="entry name" value="ENDORIBONUCLEASE YBEY, CHLOROPLASTIC"/>
    <property type="match status" value="1"/>
</dbReference>
<dbReference type="EC" id="3.1.-.-" evidence="7"/>
<evidence type="ECO:0000256" key="6">
    <source>
        <dbReference type="ARBA" id="ARBA00022833"/>
    </source>
</evidence>
<dbReference type="Pfam" id="PF02130">
    <property type="entry name" value="YbeY"/>
    <property type="match status" value="1"/>
</dbReference>
<accession>A0A1W6MLJ7</accession>
<dbReference type="InterPro" id="IPR023091">
    <property type="entry name" value="MetalPrtase_cat_dom_sf_prd"/>
</dbReference>
<dbReference type="GO" id="GO:0008270">
    <property type="term" value="F:zinc ion binding"/>
    <property type="evidence" value="ECO:0007669"/>
    <property type="project" value="UniProtKB-UniRule"/>
</dbReference>
<dbReference type="GO" id="GO:0005737">
    <property type="term" value="C:cytoplasm"/>
    <property type="evidence" value="ECO:0007669"/>
    <property type="project" value="UniProtKB-SubCell"/>
</dbReference>
<feature type="binding site" evidence="7">
    <location>
        <position position="115"/>
    </location>
    <ligand>
        <name>Zn(2+)</name>
        <dbReference type="ChEBI" id="CHEBI:29105"/>
        <note>catalytic</note>
    </ligand>
</feature>
<dbReference type="PROSITE" id="PS01306">
    <property type="entry name" value="UPF0054"/>
    <property type="match status" value="1"/>
</dbReference>
<dbReference type="NCBIfam" id="TIGR00043">
    <property type="entry name" value="rRNA maturation RNase YbeY"/>
    <property type="match status" value="1"/>
</dbReference>
<dbReference type="GO" id="GO:0006364">
    <property type="term" value="P:rRNA processing"/>
    <property type="evidence" value="ECO:0007669"/>
    <property type="project" value="UniProtKB-UniRule"/>
</dbReference>
<evidence type="ECO:0000256" key="4">
    <source>
        <dbReference type="ARBA" id="ARBA00022759"/>
    </source>
</evidence>
<dbReference type="AlphaFoldDB" id="A0A1W6MLJ7"/>
<gene>
    <name evidence="7" type="primary">ybeY</name>
    <name evidence="8" type="ORF">BST97_11025</name>
</gene>
<evidence type="ECO:0000256" key="2">
    <source>
        <dbReference type="ARBA" id="ARBA00022722"/>
    </source>
</evidence>
<protein>
    <recommendedName>
        <fullName evidence="7">Endoribonuclease YbeY</fullName>
        <ecNumber evidence="7">3.1.-.-</ecNumber>
    </recommendedName>
</protein>
<comment type="subcellular location">
    <subcellularLocation>
        <location evidence="7">Cytoplasm</location>
    </subcellularLocation>
</comment>
<keyword evidence="9" id="KW-1185">Reference proteome</keyword>
<dbReference type="GO" id="GO:0004222">
    <property type="term" value="F:metalloendopeptidase activity"/>
    <property type="evidence" value="ECO:0007669"/>
    <property type="project" value="InterPro"/>
</dbReference>
<keyword evidence="7" id="KW-0963">Cytoplasm</keyword>
<dbReference type="GO" id="GO:0004521">
    <property type="term" value="F:RNA endonuclease activity"/>
    <property type="evidence" value="ECO:0007669"/>
    <property type="project" value="UniProtKB-UniRule"/>
</dbReference>
<keyword evidence="4 7" id="KW-0255">Endonuclease</keyword>
<dbReference type="OrthoDB" id="9811984at2"/>
<dbReference type="Proteomes" id="UP000193431">
    <property type="component" value="Chromosome"/>
</dbReference>